<proteinExistence type="predicted"/>
<dbReference type="EMBL" id="NAJQ01000060">
    <property type="protein sequence ID" value="TKA80958.1"/>
    <property type="molecule type" value="Genomic_DNA"/>
</dbReference>
<reference evidence="1 2" key="1">
    <citation type="submission" date="2017-03" db="EMBL/GenBank/DDBJ databases">
        <title>Genomes of endolithic fungi from Antarctica.</title>
        <authorList>
            <person name="Coleine C."/>
            <person name="Masonjones S."/>
            <person name="Stajich J.E."/>
        </authorList>
    </citation>
    <scope>NUCLEOTIDE SEQUENCE [LARGE SCALE GENOMIC DNA]</scope>
    <source>
        <strain evidence="1 2">CCFEE 5184</strain>
    </source>
</reference>
<dbReference type="InterPro" id="IPR029063">
    <property type="entry name" value="SAM-dependent_MTases_sf"/>
</dbReference>
<sequence>MATELPRLSDKPKLFADCCAGLSRPMLKTLESRLPQHPATVLSIGCGSGLLEELLLCATDDKVNVFGVEVPAGVNKYLPQDRLLRVPCTASLHPEAWLASTLLFVYPRQPALLRRYAESFVHGALEQVVWLGHRSDWPEIQEVLTPNFNKVEVVEV</sequence>
<dbReference type="Proteomes" id="UP000309340">
    <property type="component" value="Unassembled WGS sequence"/>
</dbReference>
<gene>
    <name evidence="1" type="ORF">B0A55_02398</name>
</gene>
<dbReference type="SUPFAM" id="SSF53335">
    <property type="entry name" value="S-adenosyl-L-methionine-dependent methyltransferases"/>
    <property type="match status" value="1"/>
</dbReference>
<organism evidence="1 2">
    <name type="scientific">Friedmanniomyces simplex</name>
    <dbReference type="NCBI Taxonomy" id="329884"/>
    <lineage>
        <taxon>Eukaryota</taxon>
        <taxon>Fungi</taxon>
        <taxon>Dikarya</taxon>
        <taxon>Ascomycota</taxon>
        <taxon>Pezizomycotina</taxon>
        <taxon>Dothideomycetes</taxon>
        <taxon>Dothideomycetidae</taxon>
        <taxon>Mycosphaerellales</taxon>
        <taxon>Teratosphaeriaceae</taxon>
        <taxon>Friedmanniomyces</taxon>
    </lineage>
</organism>
<protein>
    <recommendedName>
        <fullName evidence="3">Methyltransferase type 11 domain-containing protein</fullName>
    </recommendedName>
</protein>
<evidence type="ECO:0008006" key="3">
    <source>
        <dbReference type="Google" id="ProtNLM"/>
    </source>
</evidence>
<name>A0A4U0XYB1_9PEZI</name>
<evidence type="ECO:0000313" key="1">
    <source>
        <dbReference type="EMBL" id="TKA80958.1"/>
    </source>
</evidence>
<dbReference type="AlphaFoldDB" id="A0A4U0XYB1"/>
<dbReference type="OrthoDB" id="2151982at2759"/>
<evidence type="ECO:0000313" key="2">
    <source>
        <dbReference type="Proteomes" id="UP000309340"/>
    </source>
</evidence>
<comment type="caution">
    <text evidence="1">The sequence shown here is derived from an EMBL/GenBank/DDBJ whole genome shotgun (WGS) entry which is preliminary data.</text>
</comment>
<accession>A0A4U0XYB1</accession>
<keyword evidence="2" id="KW-1185">Reference proteome</keyword>